<dbReference type="InterPro" id="IPR000847">
    <property type="entry name" value="LysR_HTH_N"/>
</dbReference>
<dbReference type="AlphaFoldDB" id="A0A5R9A7F1"/>
<evidence type="ECO:0000256" key="1">
    <source>
        <dbReference type="ARBA" id="ARBA00009437"/>
    </source>
</evidence>
<evidence type="ECO:0000256" key="3">
    <source>
        <dbReference type="ARBA" id="ARBA00023125"/>
    </source>
</evidence>
<evidence type="ECO:0000313" key="7">
    <source>
        <dbReference type="Proteomes" id="UP000307510"/>
    </source>
</evidence>
<dbReference type="Pfam" id="PF00126">
    <property type="entry name" value="HTH_1"/>
    <property type="match status" value="1"/>
</dbReference>
<comment type="similarity">
    <text evidence="1">Belongs to the LysR transcriptional regulatory family.</text>
</comment>
<keyword evidence="2" id="KW-0805">Transcription regulation</keyword>
<proteinExistence type="inferred from homology"/>
<dbReference type="Proteomes" id="UP000307510">
    <property type="component" value="Unassembled WGS sequence"/>
</dbReference>
<dbReference type="PROSITE" id="PS50931">
    <property type="entry name" value="HTH_LYSR"/>
    <property type="match status" value="1"/>
</dbReference>
<evidence type="ECO:0000313" key="6">
    <source>
        <dbReference type="EMBL" id="TLP73945.1"/>
    </source>
</evidence>
<keyword evidence="4" id="KW-0804">Transcription</keyword>
<dbReference type="SUPFAM" id="SSF53850">
    <property type="entry name" value="Periplasmic binding protein-like II"/>
    <property type="match status" value="1"/>
</dbReference>
<sequence>MQAFDAVARSGSLAAGARRLELSTATVMRLVASLESRLHCELLLRGPRGVELSASGEAFAASCRLILQGIDEAEGSLDGLQAHPAGQLNLTLPLLMADRLFAPIALDYLAAFPDVRLVSRHREDLPRLLEDGIDVALVIGNLPDSSGFALPVGTVRPVICASPDYLARHGAPQAPEDLKAHSIIVSGSQGAVSEWRFRHLDAPRSVRLSPRLACSTTHAAIRAAGLGLGLTRCMSHEAHAELSSGGLQAVLQDYAAPGLPVQLIYREGRRAAARVRTFLDFVVPRLRAHPALRG</sequence>
<protein>
    <submittedName>
        <fullName evidence="6">LysR family transcriptional regulator</fullName>
    </submittedName>
</protein>
<keyword evidence="3" id="KW-0238">DNA-binding</keyword>
<accession>A0A5R9A7F1</accession>
<dbReference type="Gene3D" id="1.10.10.10">
    <property type="entry name" value="Winged helix-like DNA-binding domain superfamily/Winged helix DNA-binding domain"/>
    <property type="match status" value="1"/>
</dbReference>
<dbReference type="InterPro" id="IPR036388">
    <property type="entry name" value="WH-like_DNA-bd_sf"/>
</dbReference>
<evidence type="ECO:0000256" key="2">
    <source>
        <dbReference type="ARBA" id="ARBA00023015"/>
    </source>
</evidence>
<dbReference type="PANTHER" id="PTHR30537:SF5">
    <property type="entry name" value="HTH-TYPE TRANSCRIPTIONAL ACTIVATOR TTDR-RELATED"/>
    <property type="match status" value="1"/>
</dbReference>
<dbReference type="GO" id="GO:0043565">
    <property type="term" value="F:sequence-specific DNA binding"/>
    <property type="evidence" value="ECO:0007669"/>
    <property type="project" value="TreeGrafter"/>
</dbReference>
<name>A0A5R9A7F1_PSENT</name>
<organism evidence="6 7">
    <name type="scientific">Pseudomonas nitroreducens</name>
    <dbReference type="NCBI Taxonomy" id="46680"/>
    <lineage>
        <taxon>Bacteria</taxon>
        <taxon>Pseudomonadati</taxon>
        <taxon>Pseudomonadota</taxon>
        <taxon>Gammaproteobacteria</taxon>
        <taxon>Pseudomonadales</taxon>
        <taxon>Pseudomonadaceae</taxon>
        <taxon>Pseudomonas</taxon>
    </lineage>
</organism>
<dbReference type="PANTHER" id="PTHR30537">
    <property type="entry name" value="HTH-TYPE TRANSCRIPTIONAL REGULATOR"/>
    <property type="match status" value="1"/>
</dbReference>
<comment type="caution">
    <text evidence="6">The sequence shown here is derived from an EMBL/GenBank/DDBJ whole genome shotgun (WGS) entry which is preliminary data.</text>
</comment>
<evidence type="ECO:0000259" key="5">
    <source>
        <dbReference type="PROSITE" id="PS50931"/>
    </source>
</evidence>
<feature type="domain" description="HTH lysR-type" evidence="5">
    <location>
        <begin position="1"/>
        <end position="53"/>
    </location>
</feature>
<dbReference type="InterPro" id="IPR058163">
    <property type="entry name" value="LysR-type_TF_proteobact-type"/>
</dbReference>
<gene>
    <name evidence="6" type="ORF">FEA48_14735</name>
</gene>
<dbReference type="EMBL" id="VASG01000004">
    <property type="protein sequence ID" value="TLP73945.1"/>
    <property type="molecule type" value="Genomic_DNA"/>
</dbReference>
<dbReference type="Pfam" id="PF03466">
    <property type="entry name" value="LysR_substrate"/>
    <property type="match status" value="1"/>
</dbReference>
<dbReference type="InterPro" id="IPR036390">
    <property type="entry name" value="WH_DNA-bd_sf"/>
</dbReference>
<dbReference type="GO" id="GO:0003700">
    <property type="term" value="F:DNA-binding transcription factor activity"/>
    <property type="evidence" value="ECO:0007669"/>
    <property type="project" value="InterPro"/>
</dbReference>
<evidence type="ECO:0000256" key="4">
    <source>
        <dbReference type="ARBA" id="ARBA00023163"/>
    </source>
</evidence>
<reference evidence="6 7" key="1">
    <citation type="submission" date="2019-05" db="EMBL/GenBank/DDBJ databases">
        <authorList>
            <person name="Moore K."/>
            <person name="O'Neill P."/>
            <person name="Farbos A."/>
            <person name="Studholme D.J."/>
        </authorList>
    </citation>
    <scope>NUCLEOTIDE SEQUENCE [LARGE SCALE GENOMIC DNA]</scope>
    <source>
        <strain evidence="6 7">DSM 9128</strain>
    </source>
</reference>
<dbReference type="SUPFAM" id="SSF46785">
    <property type="entry name" value="Winged helix' DNA-binding domain"/>
    <property type="match status" value="1"/>
</dbReference>
<reference evidence="7" key="2">
    <citation type="submission" date="2019-06" db="EMBL/GenBank/DDBJ databases">
        <title>AzeR, a transcriptional regulator that responds to azelaic acid in Pseudomonas nitroreducens.</title>
        <authorList>
            <person name="Bez C."/>
            <person name="Javvadi S.G."/>
            <person name="Bertani I."/>
            <person name="Devescovi G."/>
            <person name="Studholme D.J."/>
            <person name="Geller A."/>
            <person name="Levy A."/>
            <person name="Venturi V."/>
        </authorList>
    </citation>
    <scope>NUCLEOTIDE SEQUENCE [LARGE SCALE GENOMIC DNA]</scope>
    <source>
        <strain evidence="7">DSM 9128</strain>
    </source>
</reference>
<dbReference type="Gene3D" id="3.40.190.290">
    <property type="match status" value="1"/>
</dbReference>
<dbReference type="GO" id="GO:0006351">
    <property type="term" value="P:DNA-templated transcription"/>
    <property type="evidence" value="ECO:0007669"/>
    <property type="project" value="TreeGrafter"/>
</dbReference>
<dbReference type="InterPro" id="IPR005119">
    <property type="entry name" value="LysR_subst-bd"/>
</dbReference>